<reference evidence="1 2" key="1">
    <citation type="submission" date="2015-02" db="EMBL/GenBank/DDBJ databases">
        <title>Single-cell genomics of uncultivated deep-branching MTB reveals a conserved set of magnetosome genes.</title>
        <authorList>
            <person name="Kolinko S."/>
            <person name="Richter M."/>
            <person name="Glockner F.O."/>
            <person name="Brachmann A."/>
            <person name="Schuler D."/>
        </authorList>
    </citation>
    <scope>NUCLEOTIDE SEQUENCE [LARGE SCALE GENOMIC DNA]</scope>
    <source>
        <strain evidence="1">TM-1</strain>
    </source>
</reference>
<organism evidence="1 2">
    <name type="scientific">Candidatus Magnetobacterium bavaricum</name>
    <dbReference type="NCBI Taxonomy" id="29290"/>
    <lineage>
        <taxon>Bacteria</taxon>
        <taxon>Pseudomonadati</taxon>
        <taxon>Nitrospirota</taxon>
        <taxon>Thermodesulfovibrionia</taxon>
        <taxon>Thermodesulfovibrionales</taxon>
        <taxon>Candidatus Magnetobacteriaceae</taxon>
        <taxon>Candidatus Magnetobacterium</taxon>
    </lineage>
</organism>
<evidence type="ECO:0000313" key="1">
    <source>
        <dbReference type="EMBL" id="KJU83267.1"/>
    </source>
</evidence>
<protein>
    <submittedName>
        <fullName evidence="1">Uncharacterized protein</fullName>
    </submittedName>
</protein>
<name>A0A0F3GN91_9BACT</name>
<proteinExistence type="predicted"/>
<dbReference type="AlphaFoldDB" id="A0A0F3GN91"/>
<dbReference type="EMBL" id="LACI01001970">
    <property type="protein sequence ID" value="KJU83267.1"/>
    <property type="molecule type" value="Genomic_DNA"/>
</dbReference>
<dbReference type="Proteomes" id="UP000033423">
    <property type="component" value="Unassembled WGS sequence"/>
</dbReference>
<comment type="caution">
    <text evidence="1">The sequence shown here is derived from an EMBL/GenBank/DDBJ whole genome shotgun (WGS) entry which is preliminary data.</text>
</comment>
<gene>
    <name evidence="1" type="ORF">MBAV_004538</name>
</gene>
<accession>A0A0F3GN91</accession>
<feature type="non-terminal residue" evidence="1">
    <location>
        <position position="1"/>
    </location>
</feature>
<sequence length="46" mass="5613">ARLLKYYGLDKPIWQQYALWMGRVVRLDFGESFSSDHRPVWKKIKE</sequence>
<evidence type="ECO:0000313" key="2">
    <source>
        <dbReference type="Proteomes" id="UP000033423"/>
    </source>
</evidence>
<keyword evidence="2" id="KW-1185">Reference proteome</keyword>